<protein>
    <submittedName>
        <fullName evidence="1">Uncharacterized protein</fullName>
    </submittedName>
</protein>
<organism evidence="1">
    <name type="scientific">Siphoviridae sp. ctAUQ2</name>
    <dbReference type="NCBI Taxonomy" id="2826182"/>
    <lineage>
        <taxon>Viruses</taxon>
        <taxon>Duplodnaviria</taxon>
        <taxon>Heunggongvirae</taxon>
        <taxon>Uroviricota</taxon>
        <taxon>Caudoviricetes</taxon>
    </lineage>
</organism>
<evidence type="ECO:0000313" key="1">
    <source>
        <dbReference type="EMBL" id="DAD87546.1"/>
    </source>
</evidence>
<proteinExistence type="predicted"/>
<accession>A0A8S5MZV0</accession>
<reference evidence="1" key="1">
    <citation type="journal article" date="2021" name="Proc. Natl. Acad. Sci. U.S.A.">
        <title>A Catalog of Tens of Thousands of Viruses from Human Metagenomes Reveals Hidden Associations with Chronic Diseases.</title>
        <authorList>
            <person name="Tisza M.J."/>
            <person name="Buck C.B."/>
        </authorList>
    </citation>
    <scope>NUCLEOTIDE SEQUENCE</scope>
    <source>
        <strain evidence="1">CtAUQ2</strain>
    </source>
</reference>
<dbReference type="EMBL" id="BK015022">
    <property type="protein sequence ID" value="DAD87546.1"/>
    <property type="molecule type" value="Genomic_DNA"/>
</dbReference>
<name>A0A8S5MZV0_9CAUD</name>
<sequence>MRTTFTSRYEVAHLWAHQMQEEARYFGSNFFFRGRTIYSYGTHFPCGCLTYNRKGDKAYILNNEKYSNTTAKHMADVRGSIPGYAKVFESQGCKAPSTYRNLNYGYSLAIRYILTELQHIVELMGKHHRAIYKDYTLQCYDHCLNIRKWIAFWELDQRQKWVVTSSPYKTKMMPSVFELFESKTSVLQDYGKAVDDLAACIACWKLFDSRRMFTTFSHSDANPTNQVIGYMVREWFGEEQQSMISESRKRMEANAHRRLLAKKREQIKSFQIKLEKYHNHTVNSLDVPDSLGWNAALRINGENISTSKGISISMEEAKRLWTIVQMIDKSGTFKREIALDIHGCKWKFDSYENHVLHAGCHSIPFSECQFVANQMGW</sequence>